<evidence type="ECO:0000313" key="2">
    <source>
        <dbReference type="WBParaSite" id="PS1159_v2.g15655.t1"/>
    </source>
</evidence>
<dbReference type="Proteomes" id="UP000887580">
    <property type="component" value="Unplaced"/>
</dbReference>
<evidence type="ECO:0000313" key="1">
    <source>
        <dbReference type="Proteomes" id="UP000887580"/>
    </source>
</evidence>
<sequence>MAVSKEFGKLQQLKFDLFKLQDPDVGQFDVIFEIEGKRLFAHKTMLNLVSDTFSSMLSDRWTSKNEPIKLQNYTFDAFYQFLTFLYSAQCQLSDENIVAMVDIAEFYHVELLKEYCDEFLSNMTFTTENIYHFSELSDKYSLIQLKAAVESYMNKFSNLGNSQHFMNLGKLEVEKFLIAFKDKAKPEELFQVVYKWAENKMLKNLADNPMLEQHDGIRLEIADFLRYFDFNKMNMCFLLQFVVPRGFIFTHDELAKILCHSYSKDTKVTVTNIYGDKATANLMPDRTVLDAINTLTTFSTISFVCNGFWEEKCEIPATPSLLEKRDGVKFYLLYMADGHVAIKEHDSVVESDYLLAELIPEKDFMVTTKCNIKVE</sequence>
<accession>A0AC35FAQ9</accession>
<dbReference type="WBParaSite" id="PS1159_v2.g15655.t1">
    <property type="protein sequence ID" value="PS1159_v2.g15655.t1"/>
    <property type="gene ID" value="PS1159_v2.g15655"/>
</dbReference>
<reference evidence="2" key="1">
    <citation type="submission" date="2022-11" db="UniProtKB">
        <authorList>
            <consortium name="WormBaseParasite"/>
        </authorList>
    </citation>
    <scope>IDENTIFICATION</scope>
</reference>
<organism evidence="1 2">
    <name type="scientific">Panagrolaimus sp. PS1159</name>
    <dbReference type="NCBI Taxonomy" id="55785"/>
    <lineage>
        <taxon>Eukaryota</taxon>
        <taxon>Metazoa</taxon>
        <taxon>Ecdysozoa</taxon>
        <taxon>Nematoda</taxon>
        <taxon>Chromadorea</taxon>
        <taxon>Rhabditida</taxon>
        <taxon>Tylenchina</taxon>
        <taxon>Panagrolaimomorpha</taxon>
        <taxon>Panagrolaimoidea</taxon>
        <taxon>Panagrolaimidae</taxon>
        <taxon>Panagrolaimus</taxon>
    </lineage>
</organism>
<protein>
    <submittedName>
        <fullName evidence="2">BTB domain-containing protein</fullName>
    </submittedName>
</protein>
<name>A0AC35FAQ9_9BILA</name>
<proteinExistence type="predicted"/>